<reference evidence="1 2" key="1">
    <citation type="submission" date="2019-08" db="EMBL/GenBank/DDBJ databases">
        <title>Archaea genome.</title>
        <authorList>
            <person name="Kajale S."/>
            <person name="Shouche Y."/>
            <person name="Deshpande N."/>
            <person name="Sharma A."/>
        </authorList>
    </citation>
    <scope>NUCLEOTIDE SEQUENCE [LARGE SCALE GENOMIC DNA]</scope>
    <source>
        <strain evidence="1 2">ESP3B_9</strain>
    </source>
</reference>
<dbReference type="EMBL" id="VTAW01000018">
    <property type="protein sequence ID" value="TYT61385.1"/>
    <property type="molecule type" value="Genomic_DNA"/>
</dbReference>
<evidence type="ECO:0000313" key="1">
    <source>
        <dbReference type="EMBL" id="TYT61385.1"/>
    </source>
</evidence>
<dbReference type="AlphaFoldDB" id="A0A5D5AK42"/>
<organism evidence="1 2">
    <name type="scientific">Natrialba swarupiae</name>
    <dbReference type="NCBI Taxonomy" id="2448032"/>
    <lineage>
        <taxon>Archaea</taxon>
        <taxon>Methanobacteriati</taxon>
        <taxon>Methanobacteriota</taxon>
        <taxon>Stenosarchaea group</taxon>
        <taxon>Halobacteria</taxon>
        <taxon>Halobacteriales</taxon>
        <taxon>Natrialbaceae</taxon>
        <taxon>Natrialba</taxon>
    </lineage>
</organism>
<evidence type="ECO:0000313" key="2">
    <source>
        <dbReference type="Proteomes" id="UP000324104"/>
    </source>
</evidence>
<sequence>MTRSGDGIRAVERWDEVFKAVSAEPRRQIVVSVMDYPEDEPASLPEAATNPNRPADPVRLRSELRHTHLPMLSDMGFVEWESDPFVVFRGPRFEEAAAIFEAMYDSATKLPDSLVVGCRRLERERSA</sequence>
<dbReference type="Proteomes" id="UP000324104">
    <property type="component" value="Unassembled WGS sequence"/>
</dbReference>
<comment type="caution">
    <text evidence="1">The sequence shown here is derived from an EMBL/GenBank/DDBJ whole genome shotgun (WGS) entry which is preliminary data.</text>
</comment>
<name>A0A5D5AK42_9EURY</name>
<evidence type="ECO:0008006" key="3">
    <source>
        <dbReference type="Google" id="ProtNLM"/>
    </source>
</evidence>
<gene>
    <name evidence="1" type="ORF">FYC77_13525</name>
</gene>
<proteinExistence type="predicted"/>
<accession>A0A5D5AK42</accession>
<keyword evidence="2" id="KW-1185">Reference proteome</keyword>
<protein>
    <recommendedName>
        <fullName evidence="3">Transcriptional regulator</fullName>
    </recommendedName>
</protein>